<feature type="binding site" evidence="11">
    <location>
        <position position="221"/>
    </location>
    <ligand>
        <name>substrate</name>
    </ligand>
</feature>
<evidence type="ECO:0000256" key="4">
    <source>
        <dbReference type="ARBA" id="ARBA00022723"/>
    </source>
</evidence>
<dbReference type="Pfam" id="PF08544">
    <property type="entry name" value="GHMP_kinases_C"/>
    <property type="match status" value="1"/>
</dbReference>
<dbReference type="Pfam" id="PF10509">
    <property type="entry name" value="GalKase_gal_bdg"/>
    <property type="match status" value="1"/>
</dbReference>
<evidence type="ECO:0000256" key="2">
    <source>
        <dbReference type="ARBA" id="ARBA00022490"/>
    </source>
</evidence>
<protein>
    <recommendedName>
        <fullName evidence="11 12">Galactokinase</fullName>
        <ecNumber evidence="11 12">2.7.1.6</ecNumber>
    </recommendedName>
    <alternativeName>
        <fullName evidence="11">Galactose kinase</fullName>
    </alternativeName>
</protein>
<evidence type="ECO:0000259" key="13">
    <source>
        <dbReference type="Pfam" id="PF00288"/>
    </source>
</evidence>
<evidence type="ECO:0000256" key="3">
    <source>
        <dbReference type="ARBA" id="ARBA00022679"/>
    </source>
</evidence>
<dbReference type="PRINTS" id="PR00473">
    <property type="entry name" value="GALCTOKINASE"/>
</dbReference>
<gene>
    <name evidence="11 16" type="primary">galK</name>
    <name evidence="16" type="ORF">EYB53_007655</name>
</gene>
<dbReference type="InterPro" id="IPR019539">
    <property type="entry name" value="GalKase_N"/>
</dbReference>
<dbReference type="PRINTS" id="PR00959">
    <property type="entry name" value="MEVGALKINASE"/>
</dbReference>
<proteinExistence type="inferred from homology"/>
<comment type="caution">
    <text evidence="11">Lacks conserved residue(s) required for the propagation of feature annotation.</text>
</comment>
<accession>A0ABS4D802</accession>
<comment type="pathway">
    <text evidence="11">Carbohydrate metabolism; galactose metabolism.</text>
</comment>
<dbReference type="RefSeq" id="WP_135477619.1">
    <property type="nucleotide sequence ID" value="NZ_SIJK02000010.1"/>
</dbReference>
<keyword evidence="8 11" id="KW-0460">Magnesium</keyword>
<evidence type="ECO:0000259" key="15">
    <source>
        <dbReference type="Pfam" id="PF10509"/>
    </source>
</evidence>
<comment type="caution">
    <text evidence="16">The sequence shown here is derived from an EMBL/GenBank/DDBJ whole genome shotgun (WGS) entry which is preliminary data.</text>
</comment>
<dbReference type="PANTHER" id="PTHR10457">
    <property type="entry name" value="MEVALONATE KINASE/GALACTOKINASE"/>
    <property type="match status" value="1"/>
</dbReference>
<dbReference type="InterPro" id="IPR013750">
    <property type="entry name" value="GHMP_kinase_C_dom"/>
</dbReference>
<keyword evidence="10 11" id="KW-0119">Carbohydrate metabolism</keyword>
<comment type="catalytic activity">
    <reaction evidence="11">
        <text>alpha-D-galactose + ATP = alpha-D-galactose 1-phosphate + ADP + H(+)</text>
        <dbReference type="Rhea" id="RHEA:13553"/>
        <dbReference type="ChEBI" id="CHEBI:15378"/>
        <dbReference type="ChEBI" id="CHEBI:28061"/>
        <dbReference type="ChEBI" id="CHEBI:30616"/>
        <dbReference type="ChEBI" id="CHEBI:58336"/>
        <dbReference type="ChEBI" id="CHEBI:456216"/>
        <dbReference type="EC" id="2.7.1.6"/>
    </reaction>
</comment>
<evidence type="ECO:0000313" key="17">
    <source>
        <dbReference type="Proteomes" id="UP001193081"/>
    </source>
</evidence>
<dbReference type="EC" id="2.7.1.6" evidence="11 12"/>
<dbReference type="Gene3D" id="3.30.70.890">
    <property type="entry name" value="GHMP kinase, C-terminal domain"/>
    <property type="match status" value="1"/>
</dbReference>
<dbReference type="PIRSF" id="PIRSF000530">
    <property type="entry name" value="Galactokinase"/>
    <property type="match status" value="1"/>
</dbReference>
<keyword evidence="4 11" id="KW-0479">Metal-binding</keyword>
<comment type="function">
    <text evidence="11">Catalyzes the transfer of the gamma-phosphate of ATP to D-galactose to form alpha-D-galactose-1-phosphate (Gal-1-P).</text>
</comment>
<dbReference type="InterPro" id="IPR006204">
    <property type="entry name" value="GHMP_kinase_N_dom"/>
</dbReference>
<feature type="site" description="Transition state stabilizer" evidence="11">
    <location>
        <position position="28"/>
    </location>
</feature>
<dbReference type="InterPro" id="IPR000705">
    <property type="entry name" value="Galactokinase"/>
</dbReference>
<evidence type="ECO:0000256" key="6">
    <source>
        <dbReference type="ARBA" id="ARBA00022777"/>
    </source>
</evidence>
<evidence type="ECO:0000256" key="7">
    <source>
        <dbReference type="ARBA" id="ARBA00022840"/>
    </source>
</evidence>
<reference evidence="16 17" key="1">
    <citation type="submission" date="2021-03" db="EMBL/GenBank/DDBJ databases">
        <authorList>
            <person name="Grouzdev D.S."/>
        </authorList>
    </citation>
    <scope>NUCLEOTIDE SEQUENCE [LARGE SCALE GENOMIC DNA]</scope>
    <source>
        <strain evidence="16 17">M50-1</strain>
    </source>
</reference>
<dbReference type="InterPro" id="IPR022963">
    <property type="entry name" value="Galactokinase_bac"/>
</dbReference>
<feature type="binding site" evidence="11">
    <location>
        <position position="68"/>
    </location>
    <ligand>
        <name>ATP</name>
        <dbReference type="ChEBI" id="CHEBI:30616"/>
    </ligand>
</feature>
<evidence type="ECO:0000256" key="1">
    <source>
        <dbReference type="ARBA" id="ARBA00006566"/>
    </source>
</evidence>
<dbReference type="NCBIfam" id="TIGR00131">
    <property type="entry name" value="gal_kin"/>
    <property type="match status" value="1"/>
</dbReference>
<keyword evidence="2 11" id="KW-0963">Cytoplasm</keyword>
<comment type="similarity">
    <text evidence="1 11">Belongs to the GHMP kinase family. GalK subfamily.</text>
</comment>
<name>A0ABS4D802_9CHLR</name>
<feature type="domain" description="Galactokinase N-terminal" evidence="15">
    <location>
        <begin position="9"/>
        <end position="58"/>
    </location>
</feature>
<feature type="binding site" evidence="11">
    <location>
        <position position="160"/>
    </location>
    <ligand>
        <name>Mg(2+)</name>
        <dbReference type="ChEBI" id="CHEBI:18420"/>
    </ligand>
</feature>
<evidence type="ECO:0000256" key="11">
    <source>
        <dbReference type="HAMAP-Rule" id="MF_00246"/>
    </source>
</evidence>
<sequence>MDTFGEPGEAFAAHFGSEPAMLVRAPGRVNLIGEHTDYNDGFVLPMAIDRATLVVARPRSDQIVRVYSTSMQAEDQFSLEALERSQAHPWSNYIRGVLKSMLARDLHLQGADLLITGDLPVGGGLSSSASLAIGVGYTFQLLNDLNLLGEELALLAQGAEQSFVGTQCGIMDQFIVTLGRAGHAMLLDCRDLSYRTIPLPTEARVVVCDSGVRHQLVASAYNERREACHEAVRRLRTRLPRLMALRDLTPAQLQEHADLLTGKLLPRVRHVVSEISRTVHAAAAMEHDDLASFGQLMNASHASLRDDYEVSIAELDTLVELACALPGCYGSRMTGGGFGGSTVSLVAHDAVSAFATELRAGYQARTGREAHTLVCTPAEGVRLIAVT</sequence>
<evidence type="ECO:0000256" key="10">
    <source>
        <dbReference type="ARBA" id="ARBA00023277"/>
    </source>
</evidence>
<dbReference type="EMBL" id="SIJK02000010">
    <property type="protein sequence ID" value="MBP1465578.1"/>
    <property type="molecule type" value="Genomic_DNA"/>
</dbReference>
<dbReference type="InterPro" id="IPR014721">
    <property type="entry name" value="Ribsml_uS5_D2-typ_fold_subgr"/>
</dbReference>
<keyword evidence="17" id="KW-1185">Reference proteome</keyword>
<dbReference type="Gene3D" id="3.30.230.10">
    <property type="match status" value="1"/>
</dbReference>
<keyword evidence="7 11" id="KW-0067">ATP-binding</keyword>
<keyword evidence="9 11" id="KW-0299">Galactose metabolism</keyword>
<dbReference type="Pfam" id="PF00288">
    <property type="entry name" value="GHMP_kinases_N"/>
    <property type="match status" value="1"/>
</dbReference>
<dbReference type="InterPro" id="IPR006203">
    <property type="entry name" value="GHMP_knse_ATP-bd_CS"/>
</dbReference>
<feature type="domain" description="GHMP kinase N-terminal" evidence="13">
    <location>
        <begin position="92"/>
        <end position="179"/>
    </location>
</feature>
<evidence type="ECO:0000313" key="16">
    <source>
        <dbReference type="EMBL" id="MBP1465578.1"/>
    </source>
</evidence>
<feature type="domain" description="GHMP kinase C-terminal" evidence="14">
    <location>
        <begin position="282"/>
        <end position="362"/>
    </location>
</feature>
<dbReference type="InterPro" id="IPR036554">
    <property type="entry name" value="GHMP_kinase_C_sf"/>
</dbReference>
<evidence type="ECO:0000256" key="9">
    <source>
        <dbReference type="ARBA" id="ARBA00023144"/>
    </source>
</evidence>
<keyword evidence="5 11" id="KW-0547">Nucleotide-binding</keyword>
<keyword evidence="3 11" id="KW-0808">Transferase</keyword>
<evidence type="ECO:0000256" key="8">
    <source>
        <dbReference type="ARBA" id="ARBA00022842"/>
    </source>
</evidence>
<dbReference type="PROSITE" id="PS00106">
    <property type="entry name" value="GALACTOKINASE"/>
    <property type="match status" value="1"/>
</dbReference>
<dbReference type="HAMAP" id="MF_00246">
    <property type="entry name" value="Galactokinase"/>
    <property type="match status" value="1"/>
</dbReference>
<dbReference type="PROSITE" id="PS00627">
    <property type="entry name" value="GHMP_KINASES_ATP"/>
    <property type="match status" value="1"/>
</dbReference>
<dbReference type="Proteomes" id="UP001193081">
    <property type="component" value="Unassembled WGS sequence"/>
</dbReference>
<dbReference type="SUPFAM" id="SSF55060">
    <property type="entry name" value="GHMP Kinase, C-terminal domain"/>
    <property type="match status" value="1"/>
</dbReference>
<dbReference type="InterPro" id="IPR006206">
    <property type="entry name" value="Mevalonate/galactokinase"/>
</dbReference>
<evidence type="ECO:0000256" key="5">
    <source>
        <dbReference type="ARBA" id="ARBA00022741"/>
    </source>
</evidence>
<feature type="binding site" evidence="11">
    <location>
        <begin position="34"/>
        <end position="37"/>
    </location>
    <ligand>
        <name>substrate</name>
    </ligand>
</feature>
<feature type="active site" description="Proton acceptor" evidence="11">
    <location>
        <position position="172"/>
    </location>
</feature>
<feature type="binding site" evidence="11">
    <location>
        <position position="128"/>
    </location>
    <ligand>
        <name>Mg(2+)</name>
        <dbReference type="ChEBI" id="CHEBI:18420"/>
    </ligand>
</feature>
<dbReference type="InterPro" id="IPR019741">
    <property type="entry name" value="Galactokinase_CS"/>
</dbReference>
<organism evidence="16 17">
    <name type="scientific">Candidatus Chloroploca mongolica</name>
    <dbReference type="NCBI Taxonomy" id="2528176"/>
    <lineage>
        <taxon>Bacteria</taxon>
        <taxon>Bacillati</taxon>
        <taxon>Chloroflexota</taxon>
        <taxon>Chloroflexia</taxon>
        <taxon>Chloroflexales</taxon>
        <taxon>Chloroflexineae</taxon>
        <taxon>Oscillochloridaceae</taxon>
        <taxon>Candidatus Chloroploca</taxon>
    </lineage>
</organism>
<comment type="subcellular location">
    <subcellularLocation>
        <location evidence="11">Cytoplasm</location>
    </subcellularLocation>
</comment>
<dbReference type="InterPro" id="IPR020568">
    <property type="entry name" value="Ribosomal_Su5_D2-typ_SF"/>
</dbReference>
<keyword evidence="6 11" id="KW-0418">Kinase</keyword>
<dbReference type="PANTHER" id="PTHR10457:SF7">
    <property type="entry name" value="GALACTOKINASE-RELATED"/>
    <property type="match status" value="1"/>
</dbReference>
<dbReference type="GO" id="GO:0004335">
    <property type="term" value="F:galactokinase activity"/>
    <property type="evidence" value="ECO:0007669"/>
    <property type="project" value="UniProtKB-EC"/>
</dbReference>
<evidence type="ECO:0000256" key="12">
    <source>
        <dbReference type="NCBIfam" id="TIGR00131"/>
    </source>
</evidence>
<dbReference type="SUPFAM" id="SSF54211">
    <property type="entry name" value="Ribosomal protein S5 domain 2-like"/>
    <property type="match status" value="1"/>
</dbReference>
<evidence type="ECO:0000259" key="14">
    <source>
        <dbReference type="Pfam" id="PF08544"/>
    </source>
</evidence>